<reference evidence="2 3" key="1">
    <citation type="submission" date="2021-06" db="EMBL/GenBank/DDBJ databases">
        <title>Caerostris darwini draft genome.</title>
        <authorList>
            <person name="Kono N."/>
            <person name="Arakawa K."/>
        </authorList>
    </citation>
    <scope>NUCLEOTIDE SEQUENCE [LARGE SCALE GENOMIC DNA]</scope>
</reference>
<comment type="caution">
    <text evidence="2">The sequence shown here is derived from an EMBL/GenBank/DDBJ whole genome shotgun (WGS) entry which is preliminary data.</text>
</comment>
<dbReference type="EMBL" id="BPLQ01000920">
    <property type="protein sequence ID" value="GIX76423.1"/>
    <property type="molecule type" value="Genomic_DNA"/>
</dbReference>
<dbReference type="AlphaFoldDB" id="A0AAV4MVL7"/>
<accession>A0AAV4MVL7</accession>
<evidence type="ECO:0000313" key="3">
    <source>
        <dbReference type="Proteomes" id="UP001054837"/>
    </source>
</evidence>
<organism evidence="2 3">
    <name type="scientific">Caerostris darwini</name>
    <dbReference type="NCBI Taxonomy" id="1538125"/>
    <lineage>
        <taxon>Eukaryota</taxon>
        <taxon>Metazoa</taxon>
        <taxon>Ecdysozoa</taxon>
        <taxon>Arthropoda</taxon>
        <taxon>Chelicerata</taxon>
        <taxon>Arachnida</taxon>
        <taxon>Araneae</taxon>
        <taxon>Araneomorphae</taxon>
        <taxon>Entelegynae</taxon>
        <taxon>Araneoidea</taxon>
        <taxon>Araneidae</taxon>
        <taxon>Caerostris</taxon>
    </lineage>
</organism>
<evidence type="ECO:0000313" key="2">
    <source>
        <dbReference type="EMBL" id="GIX76423.1"/>
    </source>
</evidence>
<protein>
    <submittedName>
        <fullName evidence="2">Uncharacterized protein</fullName>
    </submittedName>
</protein>
<dbReference type="Proteomes" id="UP001054837">
    <property type="component" value="Unassembled WGS sequence"/>
</dbReference>
<keyword evidence="3" id="KW-1185">Reference proteome</keyword>
<proteinExistence type="predicted"/>
<sequence>MEGSVRKECHYKETIKTLQMKIDLLSTSLNDFQQIQGRHQGKLDYKDNKFNSSSIIRNLQRELEKLKLENDSLFSQLQKVKINQELQKNSYTITASKVTKYAGKKILENPQLHLECNDITAKNPNMSSNFTIKKKLAKGDPIECALKCSPLNL</sequence>
<evidence type="ECO:0000256" key="1">
    <source>
        <dbReference type="SAM" id="Coils"/>
    </source>
</evidence>
<keyword evidence="1" id="KW-0175">Coiled coil</keyword>
<name>A0AAV4MVL7_9ARAC</name>
<gene>
    <name evidence="2" type="ORF">CDAR_419091</name>
</gene>
<feature type="coiled-coil region" evidence="1">
    <location>
        <begin position="56"/>
        <end position="83"/>
    </location>
</feature>